<accession>A0A8J2P3K7</accession>
<dbReference type="InterPro" id="IPR003591">
    <property type="entry name" value="Leu-rich_rpt_typical-subtyp"/>
</dbReference>
<feature type="compositionally biased region" description="Polar residues" evidence="2">
    <location>
        <begin position="669"/>
        <end position="684"/>
    </location>
</feature>
<comment type="caution">
    <text evidence="3">The sequence shown here is derived from an EMBL/GenBank/DDBJ whole genome shotgun (WGS) entry which is preliminary data.</text>
</comment>
<gene>
    <name evidence="3" type="ORF">AFUS01_LOCUS19309</name>
</gene>
<name>A0A8J2P3K7_9HEXA</name>
<evidence type="ECO:0000313" key="3">
    <source>
        <dbReference type="EMBL" id="CAG7730685.1"/>
    </source>
</evidence>
<feature type="compositionally biased region" description="Low complexity" evidence="2">
    <location>
        <begin position="934"/>
        <end position="943"/>
    </location>
</feature>
<feature type="region of interest" description="Disordered" evidence="2">
    <location>
        <begin position="646"/>
        <end position="763"/>
    </location>
</feature>
<reference evidence="3" key="1">
    <citation type="submission" date="2021-06" db="EMBL/GenBank/DDBJ databases">
        <authorList>
            <person name="Hodson N. C."/>
            <person name="Mongue J. A."/>
            <person name="Jaron S. K."/>
        </authorList>
    </citation>
    <scope>NUCLEOTIDE SEQUENCE</scope>
</reference>
<dbReference type="SMART" id="SM00364">
    <property type="entry name" value="LRR_BAC"/>
    <property type="match status" value="9"/>
</dbReference>
<dbReference type="InterPro" id="IPR050328">
    <property type="entry name" value="Dev_Immune_Receptor"/>
</dbReference>
<dbReference type="OrthoDB" id="10022853at2759"/>
<protein>
    <recommendedName>
        <fullName evidence="5">Chaoptin</fullName>
    </recommendedName>
</protein>
<evidence type="ECO:0000313" key="4">
    <source>
        <dbReference type="Proteomes" id="UP000708208"/>
    </source>
</evidence>
<feature type="compositionally biased region" description="Polar residues" evidence="2">
    <location>
        <begin position="698"/>
        <end position="734"/>
    </location>
</feature>
<feature type="compositionally biased region" description="Basic and acidic residues" evidence="2">
    <location>
        <begin position="646"/>
        <end position="665"/>
    </location>
</feature>
<keyword evidence="1" id="KW-0732">Signal</keyword>
<sequence length="1688" mass="187443">MFIFPFTSPTCQYSARGWTREDTSSPRTQMMLSPGSIASYSNERDAETPTPSPALRVRETPREIPKHEDESISKRRALTKSNSWEGLTGVIFCWFLLSMTSSVLVMAKLANNDTSLGLVSGVHYGGTQQQSEHFISCHFNPLCFCKYDQKTEIYDSVRRLWQMVGFNQTNFFHAIHSLIHYFKTQPTTYFITEAELNNYAWLLVNASLSPVPQSPAFLVEPGPVFDIECADVPIALIPTEYNAHGVISHVSVSGSKLSMLDGSAFAGLEIQGIRLSRDQLYFISEYAFSSMSNSLSMLDLSGNFLDEIPFAAFKTLKLLEWLNLSNNLVNSVSGDWFSVPISLRKLMLSANSIDALPNKLLGSFQRLHWLDLSSNFIRNLTQDNLPPNLQTLNLMKNRLSNFPTSVLHLPSLSWLFIGGCAIDHVPQDWPLGVPLRQMNQLDMSDNFIQVWPSRPFGSQLTVLDMSVSKNYLQTLPDAAFFSMNIFRLSLGHNRIHMIDPGAFVSLDHTLKYLNLENNRLLSIPWSALANLTSLMHLYIGSNAIRDEGVGLPPGGSECKLTYLGLNGNHLTRIPKRLLVHCPHLFHLNLGYNQIYNLDEFLHLAATSTSRNLGSGPRRSFRNLNTLILRSNPIRTLAYTYNDIHHSYSGDRVRTGKEGPGRKNDPGESQLPTKNNIETHPSPTMQKAHDAAQRKSGGVLSSYSLPTDPSSNEITQSTSSLRPDPTVTASNNKSGTPPHLDSTERSPGDNNKQQEGPGSKPQASTVALSNIFRSEVFPNLHELSLSFCQLSGELESFPALPLTTLEISMGLKSASSLHPSIFNSLRNLEWLALDFNALKSVSEYTFYSNRRLSYVNLEWNRLGTLPPQMFHPDIHQSMTHLRLSHNRILTIQSESFLSFPAVNLDLSYNQITTIEKHAFLTAMPVPSSSGGGGRYSHSSSSSSGGSKGRYTDGSSSASSRGPFPPTPHSGSASGGGGGSSSVPTTLTSSSSTTAASMYKKTTGVGLTVAGMVAAAAVPGGNDEHPGLNVYLNHNRLTTVRAGAFSQDKFNLIDLSHNSLSSFSMDAFGHRTIIIGLNVSHNSLERLNLKQRWASNHIIKFLDLSFNRIPVRGIDFSGLCITALLDLSHNRIDRTEAKIFPANCSLKELNLGANYITTLDPGSFANLRDLTVLDLSSNQIALLPPVVFIRNTKLRSLDLSKNRLRSLPRDSLIGSAVEILNLGSNQFVNLPVGALSQISRRLRRLDMSENSLEHLDSTMFESIAGLVHLNLSHNRLSILPDNAFANLASLRELDLSFNFLRANFKELFHFLPKLKVLRLCGCGIKVLPFLPLPHLVSLELASNGLNEIKMQSLGSLTRLRHLDLSHNDLTSSRIPSWTPLYNLVTLKLSNNPLKSLTKDTFYGLGRLEFLEILNISRLDRFDSDVLSHLSNLRSLAVETHPNIEKYRFRLGAILSSIPHLEELKVIIKEATLSDQLQGIQPKLRKLTITGEKLRRIESNALDGLENCFYIDLSITHTSIDDIPAKIFEKLQSARLDLSYNRMVSLNSFTFSNQSLWFSRGTKILEGGLILNGNDWICDCELVSLGVWLRRWLRESFQSHSTDNIPLVHSMYESLRVPTCTDAKGNSIPIIELYEDTMCHASALMSSGYSSLMRQTTSNLFWGGVFLFSSLTLVIQSLLQNVLLQGLLLTV</sequence>
<dbReference type="GO" id="GO:0005615">
    <property type="term" value="C:extracellular space"/>
    <property type="evidence" value="ECO:0007669"/>
    <property type="project" value="TreeGrafter"/>
</dbReference>
<feature type="region of interest" description="Disordered" evidence="2">
    <location>
        <begin position="17"/>
        <end position="54"/>
    </location>
</feature>
<feature type="compositionally biased region" description="Polar residues" evidence="2">
    <location>
        <begin position="747"/>
        <end position="763"/>
    </location>
</feature>
<dbReference type="PANTHER" id="PTHR24373">
    <property type="entry name" value="SLIT RELATED LEUCINE-RICH REPEAT NEURONAL PROTEIN"/>
    <property type="match status" value="1"/>
</dbReference>
<dbReference type="PROSITE" id="PS51450">
    <property type="entry name" value="LRR"/>
    <property type="match status" value="11"/>
</dbReference>
<dbReference type="SMART" id="SM00365">
    <property type="entry name" value="LRR_SD22"/>
    <property type="match status" value="7"/>
</dbReference>
<feature type="compositionally biased region" description="Low complexity" evidence="2">
    <location>
        <begin position="979"/>
        <end position="993"/>
    </location>
</feature>
<proteinExistence type="predicted"/>
<feature type="compositionally biased region" description="Polar residues" evidence="2">
    <location>
        <begin position="25"/>
        <end position="41"/>
    </location>
</feature>
<evidence type="ECO:0000256" key="2">
    <source>
        <dbReference type="SAM" id="MobiDB-lite"/>
    </source>
</evidence>
<keyword evidence="4" id="KW-1185">Reference proteome</keyword>
<organism evidence="3 4">
    <name type="scientific">Allacma fusca</name>
    <dbReference type="NCBI Taxonomy" id="39272"/>
    <lineage>
        <taxon>Eukaryota</taxon>
        <taxon>Metazoa</taxon>
        <taxon>Ecdysozoa</taxon>
        <taxon>Arthropoda</taxon>
        <taxon>Hexapoda</taxon>
        <taxon>Collembola</taxon>
        <taxon>Symphypleona</taxon>
        <taxon>Sminthuridae</taxon>
        <taxon>Allacma</taxon>
    </lineage>
</organism>
<dbReference type="PANTHER" id="PTHR24373:SF275">
    <property type="entry name" value="TIR DOMAIN-CONTAINING PROTEIN"/>
    <property type="match status" value="1"/>
</dbReference>
<dbReference type="GO" id="GO:0031012">
    <property type="term" value="C:extracellular matrix"/>
    <property type="evidence" value="ECO:0007669"/>
    <property type="project" value="TreeGrafter"/>
</dbReference>
<dbReference type="EMBL" id="CAJVCH010198162">
    <property type="protein sequence ID" value="CAG7730685.1"/>
    <property type="molecule type" value="Genomic_DNA"/>
</dbReference>
<dbReference type="Pfam" id="PF13855">
    <property type="entry name" value="LRR_8"/>
    <property type="match status" value="9"/>
</dbReference>
<dbReference type="SMART" id="SM00369">
    <property type="entry name" value="LRR_TYP"/>
    <property type="match status" value="27"/>
</dbReference>
<dbReference type="InterPro" id="IPR001611">
    <property type="entry name" value="Leu-rich_rpt"/>
</dbReference>
<evidence type="ECO:0000256" key="1">
    <source>
        <dbReference type="ARBA" id="ARBA00022729"/>
    </source>
</evidence>
<feature type="region of interest" description="Disordered" evidence="2">
    <location>
        <begin position="926"/>
        <end position="993"/>
    </location>
</feature>
<dbReference type="Proteomes" id="UP000708208">
    <property type="component" value="Unassembled WGS sequence"/>
</dbReference>
<evidence type="ECO:0008006" key="5">
    <source>
        <dbReference type="Google" id="ProtNLM"/>
    </source>
</evidence>